<dbReference type="AlphaFoldDB" id="A0AAE0J884"/>
<evidence type="ECO:0000313" key="3">
    <source>
        <dbReference type="Proteomes" id="UP001278500"/>
    </source>
</evidence>
<feature type="compositionally biased region" description="Pro residues" evidence="1">
    <location>
        <begin position="71"/>
        <end position="81"/>
    </location>
</feature>
<dbReference type="Proteomes" id="UP001278500">
    <property type="component" value="Unassembled WGS sequence"/>
</dbReference>
<accession>A0AAE0J884</accession>
<keyword evidence="3" id="KW-1185">Reference proteome</keyword>
<sequence length="149" mass="15981">MARSSPVTVQANHPIHPPISCTTCLFLWGRRSYWAAWAPPLLILYSLVSRLVWTLVAVPMPRLVNQDCPLSLPPIRPPTGPTPTCQAPRHRTSPHNPTPPRPWRPAPVPSPAGPSPAASPLESKPPCPSRSRSGPCTAVVPALAAPDPN</sequence>
<comment type="caution">
    <text evidence="2">The sequence shown here is derived from an EMBL/GenBank/DDBJ whole genome shotgun (WGS) entry which is preliminary data.</text>
</comment>
<organism evidence="2 3">
    <name type="scientific">Neurospora tetraspora</name>
    <dbReference type="NCBI Taxonomy" id="94610"/>
    <lineage>
        <taxon>Eukaryota</taxon>
        <taxon>Fungi</taxon>
        <taxon>Dikarya</taxon>
        <taxon>Ascomycota</taxon>
        <taxon>Pezizomycotina</taxon>
        <taxon>Sordariomycetes</taxon>
        <taxon>Sordariomycetidae</taxon>
        <taxon>Sordariales</taxon>
        <taxon>Sordariaceae</taxon>
        <taxon>Neurospora</taxon>
    </lineage>
</organism>
<evidence type="ECO:0000256" key="1">
    <source>
        <dbReference type="SAM" id="MobiDB-lite"/>
    </source>
</evidence>
<feature type="compositionally biased region" description="Pro residues" evidence="1">
    <location>
        <begin position="96"/>
        <end position="114"/>
    </location>
</feature>
<feature type="non-terminal residue" evidence="2">
    <location>
        <position position="149"/>
    </location>
</feature>
<protein>
    <submittedName>
        <fullName evidence="2">Uncharacterized protein</fullName>
    </submittedName>
</protein>
<evidence type="ECO:0000313" key="2">
    <source>
        <dbReference type="EMBL" id="KAK3338800.1"/>
    </source>
</evidence>
<feature type="region of interest" description="Disordered" evidence="1">
    <location>
        <begin position="69"/>
        <end position="149"/>
    </location>
</feature>
<reference evidence="2" key="1">
    <citation type="journal article" date="2023" name="Mol. Phylogenet. Evol.">
        <title>Genome-scale phylogeny and comparative genomics of the fungal order Sordariales.</title>
        <authorList>
            <person name="Hensen N."/>
            <person name="Bonometti L."/>
            <person name="Westerberg I."/>
            <person name="Brannstrom I.O."/>
            <person name="Guillou S."/>
            <person name="Cros-Aarteil S."/>
            <person name="Calhoun S."/>
            <person name="Haridas S."/>
            <person name="Kuo A."/>
            <person name="Mondo S."/>
            <person name="Pangilinan J."/>
            <person name="Riley R."/>
            <person name="LaButti K."/>
            <person name="Andreopoulos B."/>
            <person name="Lipzen A."/>
            <person name="Chen C."/>
            <person name="Yan M."/>
            <person name="Daum C."/>
            <person name="Ng V."/>
            <person name="Clum A."/>
            <person name="Steindorff A."/>
            <person name="Ohm R.A."/>
            <person name="Martin F."/>
            <person name="Silar P."/>
            <person name="Natvig D.O."/>
            <person name="Lalanne C."/>
            <person name="Gautier V."/>
            <person name="Ament-Velasquez S.L."/>
            <person name="Kruys A."/>
            <person name="Hutchinson M.I."/>
            <person name="Powell A.J."/>
            <person name="Barry K."/>
            <person name="Miller A.N."/>
            <person name="Grigoriev I.V."/>
            <person name="Debuchy R."/>
            <person name="Gladieux P."/>
            <person name="Hiltunen Thoren M."/>
            <person name="Johannesson H."/>
        </authorList>
    </citation>
    <scope>NUCLEOTIDE SEQUENCE</scope>
    <source>
        <strain evidence="2">CBS 560.94</strain>
    </source>
</reference>
<name>A0AAE0J884_9PEZI</name>
<dbReference type="GeneID" id="87866335"/>
<proteinExistence type="predicted"/>
<reference evidence="2" key="2">
    <citation type="submission" date="2023-06" db="EMBL/GenBank/DDBJ databases">
        <authorList>
            <consortium name="Lawrence Berkeley National Laboratory"/>
            <person name="Haridas S."/>
            <person name="Hensen N."/>
            <person name="Bonometti L."/>
            <person name="Westerberg I."/>
            <person name="Brannstrom I.O."/>
            <person name="Guillou S."/>
            <person name="Cros-Aarteil S."/>
            <person name="Calhoun S."/>
            <person name="Kuo A."/>
            <person name="Mondo S."/>
            <person name="Pangilinan J."/>
            <person name="Riley R."/>
            <person name="Labutti K."/>
            <person name="Andreopoulos B."/>
            <person name="Lipzen A."/>
            <person name="Chen C."/>
            <person name="Yanf M."/>
            <person name="Daum C."/>
            <person name="Ng V."/>
            <person name="Clum A."/>
            <person name="Steindorff A."/>
            <person name="Ohm R."/>
            <person name="Martin F."/>
            <person name="Silar P."/>
            <person name="Natvig D."/>
            <person name="Lalanne C."/>
            <person name="Gautier V."/>
            <person name="Ament-Velasquez S.L."/>
            <person name="Kruys A."/>
            <person name="Hutchinson M.I."/>
            <person name="Powell A.J."/>
            <person name="Barry K."/>
            <person name="Miller A.N."/>
            <person name="Grigoriev I.V."/>
            <person name="Debuchy R."/>
            <person name="Gladieux P."/>
            <person name="Thoren M.H."/>
            <person name="Johannesson H."/>
        </authorList>
    </citation>
    <scope>NUCLEOTIDE SEQUENCE</scope>
    <source>
        <strain evidence="2">CBS 560.94</strain>
    </source>
</reference>
<gene>
    <name evidence="2" type="ORF">B0H65DRAFT_541695</name>
</gene>
<dbReference type="EMBL" id="JAUEPP010000007">
    <property type="protein sequence ID" value="KAK3338800.1"/>
    <property type="molecule type" value="Genomic_DNA"/>
</dbReference>
<dbReference type="RefSeq" id="XP_062678160.1">
    <property type="nucleotide sequence ID" value="XM_062829181.1"/>
</dbReference>